<protein>
    <submittedName>
        <fullName evidence="4">Transporter substrate-binding domain-containing protein</fullName>
    </submittedName>
</protein>
<dbReference type="Proteomes" id="UP001208690">
    <property type="component" value="Unassembled WGS sequence"/>
</dbReference>
<proteinExistence type="predicted"/>
<dbReference type="Gene3D" id="3.40.190.10">
    <property type="entry name" value="Periplasmic binding protein-like II"/>
    <property type="match status" value="2"/>
</dbReference>
<keyword evidence="5" id="KW-1185">Reference proteome</keyword>
<feature type="signal peptide" evidence="2">
    <location>
        <begin position="1"/>
        <end position="24"/>
    </location>
</feature>
<feature type="chain" id="PRO_5046428901" evidence="2">
    <location>
        <begin position="25"/>
        <end position="249"/>
    </location>
</feature>
<gene>
    <name evidence="4" type="ORF">MUB52_11875</name>
</gene>
<feature type="domain" description="Solute-binding protein family 3/N-terminal" evidence="3">
    <location>
        <begin position="27"/>
        <end position="249"/>
    </location>
</feature>
<sequence>MSFVKHAIIGAVASLMLSMPPLLAQERLTVVADEWPPFSGESLPGMGISIDVTRAVLTRAGFEVDTAILPWSRVVSGARAGDYDVVTSLFLDDEMQKALTYSEPFFRTEVKFVRKKGAAITYDGLQSLAPYTIAVGTGFLYEPEFDRAEFLTKFEVTTTLQGVQMVAAGRVDLTLDSTHVVTHSILEEDPELLAQIEFLDPSLANQEIHMAVSKRRPDHEQIVASFNAALSEMRADGSLAVLLQKHAVD</sequence>
<reference evidence="4 5" key="1">
    <citation type="submission" date="2022-04" db="EMBL/GenBank/DDBJ databases">
        <title>Roseobacter sp. WL0113 is a bacterium isolated from neritic sediment.</title>
        <authorList>
            <person name="Wang L."/>
            <person name="He W."/>
            <person name="Zhang D.-F."/>
        </authorList>
    </citation>
    <scope>NUCLEOTIDE SEQUENCE [LARGE SCALE GENOMIC DNA]</scope>
    <source>
        <strain evidence="4 5">WL0113</strain>
    </source>
</reference>
<dbReference type="RefSeq" id="WP_263844453.1">
    <property type="nucleotide sequence ID" value="NZ_JALIEB010000007.1"/>
</dbReference>
<dbReference type="SMART" id="SM00062">
    <property type="entry name" value="PBPb"/>
    <property type="match status" value="1"/>
</dbReference>
<dbReference type="PANTHER" id="PTHR35936:SF25">
    <property type="entry name" value="ABC TRANSPORTER SUBSTRATE-BINDING PROTEIN"/>
    <property type="match status" value="1"/>
</dbReference>
<dbReference type="InterPro" id="IPR001638">
    <property type="entry name" value="Solute-binding_3/MltF_N"/>
</dbReference>
<evidence type="ECO:0000259" key="3">
    <source>
        <dbReference type="SMART" id="SM00062"/>
    </source>
</evidence>
<evidence type="ECO:0000256" key="1">
    <source>
        <dbReference type="ARBA" id="ARBA00022729"/>
    </source>
</evidence>
<dbReference type="EMBL" id="JALIEB010000007">
    <property type="protein sequence ID" value="MCV3272125.1"/>
    <property type="molecule type" value="Genomic_DNA"/>
</dbReference>
<dbReference type="PANTHER" id="PTHR35936">
    <property type="entry name" value="MEMBRANE-BOUND LYTIC MUREIN TRANSGLYCOSYLASE F"/>
    <property type="match status" value="1"/>
</dbReference>
<dbReference type="SUPFAM" id="SSF53850">
    <property type="entry name" value="Periplasmic binding protein-like II"/>
    <property type="match status" value="1"/>
</dbReference>
<evidence type="ECO:0000256" key="2">
    <source>
        <dbReference type="SAM" id="SignalP"/>
    </source>
</evidence>
<name>A0ABT3BEX0_9RHOB</name>
<evidence type="ECO:0000313" key="4">
    <source>
        <dbReference type="EMBL" id="MCV3272125.1"/>
    </source>
</evidence>
<evidence type="ECO:0000313" key="5">
    <source>
        <dbReference type="Proteomes" id="UP001208690"/>
    </source>
</evidence>
<keyword evidence="1 2" id="KW-0732">Signal</keyword>
<dbReference type="Pfam" id="PF00497">
    <property type="entry name" value="SBP_bac_3"/>
    <property type="match status" value="1"/>
</dbReference>
<accession>A0ABT3BEX0</accession>
<organism evidence="4 5">
    <name type="scientific">Roseobacter sinensis</name>
    <dbReference type="NCBI Taxonomy" id="2931391"/>
    <lineage>
        <taxon>Bacteria</taxon>
        <taxon>Pseudomonadati</taxon>
        <taxon>Pseudomonadota</taxon>
        <taxon>Alphaproteobacteria</taxon>
        <taxon>Rhodobacterales</taxon>
        <taxon>Roseobacteraceae</taxon>
        <taxon>Roseobacter</taxon>
    </lineage>
</organism>
<comment type="caution">
    <text evidence="4">The sequence shown here is derived from an EMBL/GenBank/DDBJ whole genome shotgun (WGS) entry which is preliminary data.</text>
</comment>